<feature type="domain" description="HTH psq-type" evidence="1">
    <location>
        <begin position="7"/>
        <end position="46"/>
    </location>
</feature>
<comment type="caution">
    <text evidence="2">The sequence shown here is derived from an EMBL/GenBank/DDBJ whole genome shotgun (WGS) entry which is preliminary data.</text>
</comment>
<accession>A0ABR4M9D3</accession>
<dbReference type="Proteomes" id="UP001610728">
    <property type="component" value="Unassembled WGS sequence"/>
</dbReference>
<evidence type="ECO:0000313" key="2">
    <source>
        <dbReference type="EMBL" id="KAL2884877.1"/>
    </source>
</evidence>
<protein>
    <recommendedName>
        <fullName evidence="1">HTH psq-type domain-containing protein</fullName>
    </recommendedName>
</protein>
<sequence length="103" mass="11346">MSPNSKEANLVLAVTTIKQNPKLSVRKTATIYTVSPNTLHARMKGRRARQHVRANSMRLTLLEEETLVKLILGLDSRGFLPRLGGVEEIANLLLSELDAGRVG</sequence>
<evidence type="ECO:0000313" key="3">
    <source>
        <dbReference type="Proteomes" id="UP001610728"/>
    </source>
</evidence>
<reference evidence="2 3" key="1">
    <citation type="submission" date="2020-05" db="EMBL/GenBank/DDBJ databases">
        <title>Ceratocystis lukuohia genome.</title>
        <authorList>
            <person name="Harrington T.C."/>
            <person name="Kim K."/>
            <person name="Mayers C.G."/>
        </authorList>
    </citation>
    <scope>NUCLEOTIDE SEQUENCE [LARGE SCALE GENOMIC DNA]</scope>
    <source>
        <strain evidence="2 3">C4212</strain>
    </source>
</reference>
<proteinExistence type="predicted"/>
<organism evidence="2 3">
    <name type="scientific">Ceratocystis lukuohia</name>
    <dbReference type="NCBI Taxonomy" id="2019550"/>
    <lineage>
        <taxon>Eukaryota</taxon>
        <taxon>Fungi</taxon>
        <taxon>Dikarya</taxon>
        <taxon>Ascomycota</taxon>
        <taxon>Pezizomycotina</taxon>
        <taxon>Sordariomycetes</taxon>
        <taxon>Hypocreomycetidae</taxon>
        <taxon>Microascales</taxon>
        <taxon>Ceratocystidaceae</taxon>
        <taxon>Ceratocystis</taxon>
    </lineage>
</organism>
<evidence type="ECO:0000259" key="1">
    <source>
        <dbReference type="Pfam" id="PF05225"/>
    </source>
</evidence>
<keyword evidence="3" id="KW-1185">Reference proteome</keyword>
<name>A0ABR4M9D3_9PEZI</name>
<dbReference type="RefSeq" id="XP_070856058.1">
    <property type="nucleotide sequence ID" value="XM_071001618.1"/>
</dbReference>
<dbReference type="GeneID" id="98121396"/>
<gene>
    <name evidence="2" type="ORF">HOO65_090172</name>
</gene>
<dbReference type="InterPro" id="IPR009057">
    <property type="entry name" value="Homeodomain-like_sf"/>
</dbReference>
<dbReference type="SUPFAM" id="SSF46689">
    <property type="entry name" value="Homeodomain-like"/>
    <property type="match status" value="1"/>
</dbReference>
<dbReference type="EMBL" id="JABSNW010000009">
    <property type="protein sequence ID" value="KAL2884877.1"/>
    <property type="molecule type" value="Genomic_DNA"/>
</dbReference>
<dbReference type="Pfam" id="PF05225">
    <property type="entry name" value="HTH_psq"/>
    <property type="match status" value="1"/>
</dbReference>
<dbReference type="InterPro" id="IPR007889">
    <property type="entry name" value="HTH_Psq"/>
</dbReference>